<sequence>MNLAYFPGLQIESALSKEDALNFKPDSWPPAPDFPAVIDAYGHVVSRYGDVRWDLSPWSGHTLTIYFGDGSGQGKRVSPQNAELLRKVVAWWLWGEAAIRSAKALVFKFETIKPLFVACTDAGILATELYRYPKVIEKLSEYYKQRGNRLIECLHSLFIARETLGFVLLDESGIKLLSSVLTTNDSTQTAYIPARIWSYQVSRLRECLEDFLLHQEQVEACYDFCLSAYARNAGGQLSKSFGGLGINGPFRSSRIRGKSRTGRVFYGLFTETAEEFGISELLDRWVLFNNVTGIRSLTTYLSLISSVGLAYLLNFSLMRIEEGSKLRADCYEVERDQLGEDIHMLKGVTTKTIEDSDARWIVSPSVEIALKAMRIVAFMRSKAARENPYLELSKEDVENPILQFLQHEPWSSKAPKSQSTKKYKKIRSYGDISKNLWPKLFDDKELTITEADLEMANRMTFGLDPEKFAVGKVWPLAWHQLRRTGAVNMLASGLVTEASLQYQLKHASRAMSQYYGKNYYRLKEPLNEEARAYYLREMYQSMVREFKALQSDQYVSPHGEKRKQQILSEISEKDHEQLLKAAKSGRISYRQTFLGGCANSGPPCPLGGISNISSCMGFSSNKPCASALLDKAKLPMIKQLKNVITIQISDAAPDSPLYESLQAQLESAERAIHVIESN</sequence>
<evidence type="ECO:0000313" key="2">
    <source>
        <dbReference type="Proteomes" id="UP000834611"/>
    </source>
</evidence>
<gene>
    <name evidence="1" type="ORF">GHA_02516</name>
</gene>
<evidence type="ECO:0008006" key="3">
    <source>
        <dbReference type="Google" id="ProtNLM"/>
    </source>
</evidence>
<dbReference type="GO" id="GO:0006310">
    <property type="term" value="P:DNA recombination"/>
    <property type="evidence" value="ECO:0007669"/>
    <property type="project" value="InterPro"/>
</dbReference>
<organism evidence="1 2">
    <name type="scientific">Providencia rettgeri</name>
    <dbReference type="NCBI Taxonomy" id="587"/>
    <lineage>
        <taxon>Bacteria</taxon>
        <taxon>Pseudomonadati</taxon>
        <taxon>Pseudomonadota</taxon>
        <taxon>Gammaproteobacteria</taxon>
        <taxon>Enterobacterales</taxon>
        <taxon>Morganellaceae</taxon>
        <taxon>Providencia</taxon>
    </lineage>
</organism>
<dbReference type="AlphaFoldDB" id="A0A9N8D206"/>
<dbReference type="InterPro" id="IPR013762">
    <property type="entry name" value="Integrase-like_cat_sf"/>
</dbReference>
<accession>A0A9N8D206</accession>
<dbReference type="Gene3D" id="1.10.443.10">
    <property type="entry name" value="Intergrase catalytic core"/>
    <property type="match status" value="1"/>
</dbReference>
<dbReference type="GO" id="GO:0015074">
    <property type="term" value="P:DNA integration"/>
    <property type="evidence" value="ECO:0007669"/>
    <property type="project" value="InterPro"/>
</dbReference>
<dbReference type="Proteomes" id="UP000834611">
    <property type="component" value="Unassembled WGS sequence"/>
</dbReference>
<name>A0A9N8D206_PRORE</name>
<comment type="caution">
    <text evidence="1">The sequence shown here is derived from an EMBL/GenBank/DDBJ whole genome shotgun (WGS) entry which is preliminary data.</text>
</comment>
<dbReference type="GO" id="GO:0003677">
    <property type="term" value="F:DNA binding"/>
    <property type="evidence" value="ECO:0007669"/>
    <property type="project" value="InterPro"/>
</dbReference>
<dbReference type="RefSeq" id="WP_239407499.1">
    <property type="nucleotide sequence ID" value="NZ_CAHPRV010000045.1"/>
</dbReference>
<proteinExistence type="predicted"/>
<protein>
    <recommendedName>
        <fullName evidence="3">Integrase</fullName>
    </recommendedName>
</protein>
<evidence type="ECO:0000313" key="1">
    <source>
        <dbReference type="EMBL" id="CAB5699408.1"/>
    </source>
</evidence>
<reference evidence="1" key="1">
    <citation type="submission" date="2020-05" db="EMBL/GenBank/DDBJ databases">
        <authorList>
            <person name="Delgado-Blas J."/>
        </authorList>
    </citation>
    <scope>NUCLEOTIDE SEQUENCE</scope>
    <source>
        <strain evidence="1">BB1453</strain>
    </source>
</reference>
<dbReference type="EMBL" id="CAHPSF010000006">
    <property type="protein sequence ID" value="CAB5699408.1"/>
    <property type="molecule type" value="Genomic_DNA"/>
</dbReference>